<keyword evidence="9" id="KW-1185">Reference proteome</keyword>
<feature type="transmembrane region" description="Helical" evidence="6">
    <location>
        <begin position="254"/>
        <end position="271"/>
    </location>
</feature>
<dbReference type="EMBL" id="JBBUTF010000032">
    <property type="protein sequence ID" value="MEK8028864.1"/>
    <property type="molecule type" value="Genomic_DNA"/>
</dbReference>
<dbReference type="InterPro" id="IPR037185">
    <property type="entry name" value="EmrE-like"/>
</dbReference>
<sequence length="311" mass="32828">MTPAARHRLALILLWVTPALWSSNYLIARVADGRIAPHQLALGRWTLACALLLPWVGRTLWQQRAVLRAEAGRTLVLGALGMWICGAIVYMGGQGTTPVNIALIYAASPVAIALLDTRLSGQRMALTQRVGLICALAGVLLVISKGQPLSLLSVRPNPGDGWIALAAVSWTAYSLLLARWRSALAPLPRLAAIAAGGVVVLLPFTLLEAVLTPTPALGPQAWGLIVLAALLPGVFSYGAYALMMRELGPARSALVLYLAPLYGALLSWLLLGQPPQAYHAAGAALILPAIWLATRKPAPPAIGRPATDTSR</sequence>
<dbReference type="SUPFAM" id="SSF103481">
    <property type="entry name" value="Multidrug resistance efflux transporter EmrE"/>
    <property type="match status" value="2"/>
</dbReference>
<keyword evidence="3 6" id="KW-0812">Transmembrane</keyword>
<accession>A0ABU9BGI8</accession>
<dbReference type="InterPro" id="IPR051258">
    <property type="entry name" value="Diverse_Substrate_Transporter"/>
</dbReference>
<comment type="caution">
    <text evidence="8">The sequence shown here is derived from an EMBL/GenBank/DDBJ whole genome shotgun (WGS) entry which is preliminary data.</text>
</comment>
<dbReference type="InterPro" id="IPR000620">
    <property type="entry name" value="EamA_dom"/>
</dbReference>
<feature type="transmembrane region" description="Helical" evidence="6">
    <location>
        <begin position="161"/>
        <end position="178"/>
    </location>
</feature>
<feature type="transmembrane region" description="Helical" evidence="6">
    <location>
        <begin position="99"/>
        <end position="117"/>
    </location>
</feature>
<evidence type="ECO:0000256" key="4">
    <source>
        <dbReference type="ARBA" id="ARBA00022989"/>
    </source>
</evidence>
<gene>
    <name evidence="8" type="ORF">AACH11_23135</name>
</gene>
<feature type="transmembrane region" description="Helical" evidence="6">
    <location>
        <begin position="222"/>
        <end position="242"/>
    </location>
</feature>
<evidence type="ECO:0000259" key="7">
    <source>
        <dbReference type="Pfam" id="PF00892"/>
    </source>
</evidence>
<comment type="subcellular location">
    <subcellularLocation>
        <location evidence="1">Cell membrane</location>
        <topology evidence="1">Multi-pass membrane protein</topology>
    </subcellularLocation>
</comment>
<evidence type="ECO:0000313" key="8">
    <source>
        <dbReference type="EMBL" id="MEK8028864.1"/>
    </source>
</evidence>
<organism evidence="8 9">
    <name type="scientific">Pseudaquabacterium rugosum</name>
    <dbReference type="NCBI Taxonomy" id="2984194"/>
    <lineage>
        <taxon>Bacteria</taxon>
        <taxon>Pseudomonadati</taxon>
        <taxon>Pseudomonadota</taxon>
        <taxon>Betaproteobacteria</taxon>
        <taxon>Burkholderiales</taxon>
        <taxon>Sphaerotilaceae</taxon>
        <taxon>Pseudaquabacterium</taxon>
    </lineage>
</organism>
<dbReference type="PANTHER" id="PTHR42920:SF11">
    <property type="entry name" value="INNER MEMBRANE PROTEIN YTFF"/>
    <property type="match status" value="1"/>
</dbReference>
<feature type="transmembrane region" description="Helical" evidence="6">
    <location>
        <begin position="73"/>
        <end position="93"/>
    </location>
</feature>
<feature type="domain" description="EamA" evidence="7">
    <location>
        <begin position="10"/>
        <end position="143"/>
    </location>
</feature>
<evidence type="ECO:0000256" key="5">
    <source>
        <dbReference type="ARBA" id="ARBA00023136"/>
    </source>
</evidence>
<proteinExistence type="predicted"/>
<dbReference type="Pfam" id="PF00892">
    <property type="entry name" value="EamA"/>
    <property type="match status" value="2"/>
</dbReference>
<dbReference type="Proteomes" id="UP001368500">
    <property type="component" value="Unassembled WGS sequence"/>
</dbReference>
<dbReference type="RefSeq" id="WP_341376651.1">
    <property type="nucleotide sequence ID" value="NZ_JBBUTF010000032.1"/>
</dbReference>
<keyword evidence="4 6" id="KW-1133">Transmembrane helix</keyword>
<evidence type="ECO:0000256" key="1">
    <source>
        <dbReference type="ARBA" id="ARBA00004651"/>
    </source>
</evidence>
<keyword evidence="2" id="KW-1003">Cell membrane</keyword>
<dbReference type="PANTHER" id="PTHR42920">
    <property type="entry name" value="OS03G0707200 PROTEIN-RELATED"/>
    <property type="match status" value="1"/>
</dbReference>
<keyword evidence="5 6" id="KW-0472">Membrane</keyword>
<protein>
    <submittedName>
        <fullName evidence="8">DMT family transporter</fullName>
    </submittedName>
</protein>
<evidence type="ECO:0000256" key="2">
    <source>
        <dbReference type="ARBA" id="ARBA00022475"/>
    </source>
</evidence>
<reference evidence="8 9" key="1">
    <citation type="submission" date="2024-04" db="EMBL/GenBank/DDBJ databases">
        <title>Novel species of the genus Ideonella isolated from streams.</title>
        <authorList>
            <person name="Lu H."/>
        </authorList>
    </citation>
    <scope>NUCLEOTIDE SEQUENCE [LARGE SCALE GENOMIC DNA]</scope>
    <source>
        <strain evidence="8 9">BYS139W</strain>
    </source>
</reference>
<evidence type="ECO:0000256" key="6">
    <source>
        <dbReference type="SAM" id="Phobius"/>
    </source>
</evidence>
<name>A0ABU9BGI8_9BURK</name>
<feature type="transmembrane region" description="Helical" evidence="6">
    <location>
        <begin position="277"/>
        <end position="294"/>
    </location>
</feature>
<evidence type="ECO:0000313" key="9">
    <source>
        <dbReference type="Proteomes" id="UP001368500"/>
    </source>
</evidence>
<feature type="domain" description="EamA" evidence="7">
    <location>
        <begin position="158"/>
        <end position="294"/>
    </location>
</feature>
<feature type="transmembrane region" description="Helical" evidence="6">
    <location>
        <begin position="44"/>
        <end position="61"/>
    </location>
</feature>
<feature type="transmembrane region" description="Helical" evidence="6">
    <location>
        <begin position="129"/>
        <end position="149"/>
    </location>
</feature>
<evidence type="ECO:0000256" key="3">
    <source>
        <dbReference type="ARBA" id="ARBA00022692"/>
    </source>
</evidence>
<feature type="transmembrane region" description="Helical" evidence="6">
    <location>
        <begin position="190"/>
        <end position="210"/>
    </location>
</feature>